<dbReference type="AlphaFoldDB" id="A0A183F353"/>
<proteinExistence type="predicted"/>
<evidence type="ECO:0000256" key="1">
    <source>
        <dbReference type="SAM" id="MobiDB-lite"/>
    </source>
</evidence>
<evidence type="ECO:0000313" key="2">
    <source>
        <dbReference type="EMBL" id="VDO18978.1"/>
    </source>
</evidence>
<dbReference type="EMBL" id="UZAH01000453">
    <property type="protein sequence ID" value="VDO18978.1"/>
    <property type="molecule type" value="Genomic_DNA"/>
</dbReference>
<protein>
    <submittedName>
        <fullName evidence="2 4">Uncharacterized protein</fullName>
    </submittedName>
</protein>
<accession>A0A183F353</accession>
<name>A0A183F353_HELPZ</name>
<reference evidence="4" key="2">
    <citation type="submission" date="2019-09" db="UniProtKB">
        <authorList>
            <consortium name="WormBaseParasite"/>
        </authorList>
    </citation>
    <scope>IDENTIFICATION</scope>
</reference>
<evidence type="ECO:0000313" key="4">
    <source>
        <dbReference type="WBParaSite" id="HPBE_0000059501-mRNA-1"/>
    </source>
</evidence>
<organism evidence="3 4">
    <name type="scientific">Heligmosomoides polygyrus</name>
    <name type="common">Parasitic roundworm</name>
    <dbReference type="NCBI Taxonomy" id="6339"/>
    <lineage>
        <taxon>Eukaryota</taxon>
        <taxon>Metazoa</taxon>
        <taxon>Ecdysozoa</taxon>
        <taxon>Nematoda</taxon>
        <taxon>Chromadorea</taxon>
        <taxon>Rhabditida</taxon>
        <taxon>Rhabditina</taxon>
        <taxon>Rhabditomorpha</taxon>
        <taxon>Strongyloidea</taxon>
        <taxon>Heligmosomidae</taxon>
        <taxon>Heligmosomoides</taxon>
    </lineage>
</organism>
<reference evidence="2 3" key="1">
    <citation type="submission" date="2018-11" db="EMBL/GenBank/DDBJ databases">
        <authorList>
            <consortium name="Pathogen Informatics"/>
        </authorList>
    </citation>
    <scope>NUCLEOTIDE SEQUENCE [LARGE SCALE GENOMIC DNA]</scope>
</reference>
<gene>
    <name evidence="2" type="ORF">HPBE_LOCUS596</name>
</gene>
<dbReference type="Proteomes" id="UP000050761">
    <property type="component" value="Unassembled WGS sequence"/>
</dbReference>
<sequence>MVGSDAVRAPTAEPADGFADGKAVGKESYLNHTGCHTLPAPDPYGVLARDPPTFTYDDDDDTIFKDWLRRYGPIVND</sequence>
<accession>A0A3P7WN18</accession>
<keyword evidence="3" id="KW-1185">Reference proteome</keyword>
<evidence type="ECO:0000313" key="3">
    <source>
        <dbReference type="Proteomes" id="UP000050761"/>
    </source>
</evidence>
<feature type="region of interest" description="Disordered" evidence="1">
    <location>
        <begin position="1"/>
        <end position="21"/>
    </location>
</feature>
<dbReference type="WBParaSite" id="HPBE_0000059501-mRNA-1">
    <property type="protein sequence ID" value="HPBE_0000059501-mRNA-1"/>
    <property type="gene ID" value="HPBE_0000059501"/>
</dbReference>